<sequence length="381" mass="43296">MQFVKQKRRQLAILIALLTFMTSHVSHAFNTPTNLASVFDEIKRNASIYPAKSIALLRQHSTYLQTASHPEKIQWWLQYASVASRLSLTDEMESALSAVSELLPETKNNTDIFRFLGYSGHLFRHIGRHSQSIVAYWCALEYIPAHYSPHAMLLSIASDYVSLSSPINNKLSRDILTILKNETHTTLPAPLAGIVDNLLAIAALRNGNFDTAAYHFRASMDAFYEGAQRADYIKAGLNLLLTYSMQGNTNKFIRLKQRLDRTLESEPLDNDAQVFYYFIQENIQVTQGNTLSQHQKDRLSNQFSTLNSNLYKDPIVEFMPHLLPSLPPTSPANSNITNVLPMWMTQHAFCDVTSLAAITHDDAIARTRNVLKNWQRQRRPE</sequence>
<dbReference type="InterPro" id="IPR011990">
    <property type="entry name" value="TPR-like_helical_dom_sf"/>
</dbReference>
<feature type="chain" id="PRO_5045799591" evidence="1">
    <location>
        <begin position="29"/>
        <end position="381"/>
    </location>
</feature>
<protein>
    <submittedName>
        <fullName evidence="2">Uncharacterized protein</fullName>
    </submittedName>
</protein>
<dbReference type="Proteomes" id="UP001652504">
    <property type="component" value="Unassembled WGS sequence"/>
</dbReference>
<dbReference type="SUPFAM" id="SSF48452">
    <property type="entry name" value="TPR-like"/>
    <property type="match status" value="1"/>
</dbReference>
<accession>A0ABT3A7W2</accession>
<name>A0ABT3A7W2_9ALTE</name>
<dbReference type="Gene3D" id="1.25.40.10">
    <property type="entry name" value="Tetratricopeptide repeat domain"/>
    <property type="match status" value="1"/>
</dbReference>
<keyword evidence="1" id="KW-0732">Signal</keyword>
<feature type="signal peptide" evidence="1">
    <location>
        <begin position="1"/>
        <end position="28"/>
    </location>
</feature>
<dbReference type="RefSeq" id="WP_263712058.1">
    <property type="nucleotide sequence ID" value="NZ_JAOWKX010000004.1"/>
</dbReference>
<gene>
    <name evidence="2" type="ORF">OE749_08700</name>
</gene>
<dbReference type="EMBL" id="JAOWKX010000004">
    <property type="protein sequence ID" value="MCV2884774.1"/>
    <property type="molecule type" value="Genomic_DNA"/>
</dbReference>
<evidence type="ECO:0000313" key="2">
    <source>
        <dbReference type="EMBL" id="MCV2884774.1"/>
    </source>
</evidence>
<comment type="caution">
    <text evidence="2">The sequence shown here is derived from an EMBL/GenBank/DDBJ whole genome shotgun (WGS) entry which is preliminary data.</text>
</comment>
<evidence type="ECO:0000256" key="1">
    <source>
        <dbReference type="SAM" id="SignalP"/>
    </source>
</evidence>
<reference evidence="2 3" key="1">
    <citation type="submission" date="2022-10" db="EMBL/GenBank/DDBJ databases">
        <title>Aestuariibacter sp. AA17 isolated from Montipora capitata coral fragment.</title>
        <authorList>
            <person name="Emsley S.A."/>
            <person name="Pfannmuller K.M."/>
            <person name="Loughran R.M."/>
            <person name="Shlafstein M."/>
            <person name="Papke E."/>
            <person name="Saw J.H."/>
            <person name="Ushijima B."/>
            <person name="Videau P."/>
        </authorList>
    </citation>
    <scope>NUCLEOTIDE SEQUENCE [LARGE SCALE GENOMIC DNA]</scope>
    <source>
        <strain evidence="2 3">AA17</strain>
    </source>
</reference>
<proteinExistence type="predicted"/>
<evidence type="ECO:0000313" key="3">
    <source>
        <dbReference type="Proteomes" id="UP001652504"/>
    </source>
</evidence>
<keyword evidence="3" id="KW-1185">Reference proteome</keyword>
<organism evidence="2 3">
    <name type="scientific">Fluctibacter corallii</name>
    <dbReference type="NCBI Taxonomy" id="2984329"/>
    <lineage>
        <taxon>Bacteria</taxon>
        <taxon>Pseudomonadati</taxon>
        <taxon>Pseudomonadota</taxon>
        <taxon>Gammaproteobacteria</taxon>
        <taxon>Alteromonadales</taxon>
        <taxon>Alteromonadaceae</taxon>
        <taxon>Fluctibacter</taxon>
    </lineage>
</organism>